<evidence type="ECO:0000256" key="1">
    <source>
        <dbReference type="SAM" id="SignalP"/>
    </source>
</evidence>
<proteinExistence type="predicted"/>
<organism evidence="2 3">
    <name type="scientific">Meloidogyne graminicola</name>
    <dbReference type="NCBI Taxonomy" id="189291"/>
    <lineage>
        <taxon>Eukaryota</taxon>
        <taxon>Metazoa</taxon>
        <taxon>Ecdysozoa</taxon>
        <taxon>Nematoda</taxon>
        <taxon>Chromadorea</taxon>
        <taxon>Rhabditida</taxon>
        <taxon>Tylenchina</taxon>
        <taxon>Tylenchomorpha</taxon>
        <taxon>Tylenchoidea</taxon>
        <taxon>Meloidogynidae</taxon>
        <taxon>Meloidogyninae</taxon>
        <taxon>Meloidogyne</taxon>
    </lineage>
</organism>
<evidence type="ECO:0000313" key="3">
    <source>
        <dbReference type="Proteomes" id="UP000605970"/>
    </source>
</evidence>
<reference evidence="2" key="1">
    <citation type="journal article" date="2020" name="Ecol. Evol.">
        <title>Genome structure and content of the rice root-knot nematode (Meloidogyne graminicola).</title>
        <authorList>
            <person name="Phan N.T."/>
            <person name="Danchin E.G.J."/>
            <person name="Klopp C."/>
            <person name="Perfus-Barbeoch L."/>
            <person name="Kozlowski D.K."/>
            <person name="Koutsovoulos G.D."/>
            <person name="Lopez-Roques C."/>
            <person name="Bouchez O."/>
            <person name="Zahm M."/>
            <person name="Besnard G."/>
            <person name="Bellafiore S."/>
        </authorList>
    </citation>
    <scope>NUCLEOTIDE SEQUENCE</scope>
    <source>
        <strain evidence="2">VN-18</strain>
    </source>
</reference>
<dbReference type="EMBL" id="JABEBT010000157">
    <property type="protein sequence ID" value="KAF7627276.1"/>
    <property type="molecule type" value="Genomic_DNA"/>
</dbReference>
<dbReference type="OrthoDB" id="5773441at2759"/>
<evidence type="ECO:0008006" key="4">
    <source>
        <dbReference type="Google" id="ProtNLM"/>
    </source>
</evidence>
<keyword evidence="3" id="KW-1185">Reference proteome</keyword>
<sequence length="308" mass="36071">MYYLLTILLLIINYIFAKNFNLTIKKIRNTSKNEFSQIKASLERSHVDPCLLRCKDEYMFSTIKTNSKINRIETFAIGSPLNLLIDLILSSQEENISPLERIALRCDKHNSFISCLRLCKNSIARQILADGQQAMNAICQSYLLDKEFKSFVLPCLSKNGIKVGKSCQLHWSLMESDVYETISQKQYLLFNLPPNEFDFKNDENEGFQRLCRAMNSYADCHLKTIAKLCHRRTIPFFVKFNAKVSAALLQMILDWFGNSNLQFDNKWTECEQWEPQKLLKSVLEEPKNNSNNLNIFKLYWLYFFNFIL</sequence>
<protein>
    <recommendedName>
        <fullName evidence="4">CPG4 domain-containing protein</fullName>
    </recommendedName>
</protein>
<dbReference type="Proteomes" id="UP000605970">
    <property type="component" value="Unassembled WGS sequence"/>
</dbReference>
<keyword evidence="1" id="KW-0732">Signal</keyword>
<evidence type="ECO:0000313" key="2">
    <source>
        <dbReference type="EMBL" id="KAF7627276.1"/>
    </source>
</evidence>
<feature type="signal peptide" evidence="1">
    <location>
        <begin position="1"/>
        <end position="17"/>
    </location>
</feature>
<accession>A0A8S9ZBC7</accession>
<feature type="chain" id="PRO_5035917685" description="CPG4 domain-containing protein" evidence="1">
    <location>
        <begin position="18"/>
        <end position="308"/>
    </location>
</feature>
<comment type="caution">
    <text evidence="2">The sequence shown here is derived from an EMBL/GenBank/DDBJ whole genome shotgun (WGS) entry which is preliminary data.</text>
</comment>
<name>A0A8S9ZBC7_9BILA</name>
<gene>
    <name evidence="2" type="ORF">Mgra_00009451</name>
</gene>
<dbReference type="AlphaFoldDB" id="A0A8S9ZBC7"/>